<proteinExistence type="predicted"/>
<evidence type="ECO:0008006" key="3">
    <source>
        <dbReference type="Google" id="ProtNLM"/>
    </source>
</evidence>
<evidence type="ECO:0000313" key="1">
    <source>
        <dbReference type="EMBL" id="KFD48386.1"/>
    </source>
</evidence>
<dbReference type="Proteomes" id="UP000030764">
    <property type="component" value="Unassembled WGS sequence"/>
</dbReference>
<accession>A0A085LTU0</accession>
<protein>
    <recommendedName>
        <fullName evidence="3">PDZ domain-containing protein</fullName>
    </recommendedName>
</protein>
<sequence>MPMAKVFLFKRSHDGECVGLTMRKGKNEVEGVREGSLAWRAGFRVKTISSINPDMETTWYITEVNNRPVSVFSKNGECKQRLTAIGRELSIVVQPTDFVKLLKRQMKCMKRYRDFIVS</sequence>
<evidence type="ECO:0000313" key="2">
    <source>
        <dbReference type="Proteomes" id="UP000030764"/>
    </source>
</evidence>
<dbReference type="AlphaFoldDB" id="A0A085LTU0"/>
<keyword evidence="2" id="KW-1185">Reference proteome</keyword>
<dbReference type="EMBL" id="KL363295">
    <property type="protein sequence ID" value="KFD48386.1"/>
    <property type="molecule type" value="Genomic_DNA"/>
</dbReference>
<gene>
    <name evidence="1" type="ORF">M513_10738</name>
</gene>
<reference evidence="1 2" key="1">
    <citation type="journal article" date="2014" name="Nat. Genet.">
        <title>Genome and transcriptome of the porcine whipworm Trichuris suis.</title>
        <authorList>
            <person name="Jex A.R."/>
            <person name="Nejsum P."/>
            <person name="Schwarz E.M."/>
            <person name="Hu L."/>
            <person name="Young N.D."/>
            <person name="Hall R.S."/>
            <person name="Korhonen P.K."/>
            <person name="Liao S."/>
            <person name="Thamsborg S."/>
            <person name="Xia J."/>
            <person name="Xu P."/>
            <person name="Wang S."/>
            <person name="Scheerlinck J.P."/>
            <person name="Hofmann A."/>
            <person name="Sternberg P.W."/>
            <person name="Wang J."/>
            <person name="Gasser R.B."/>
        </authorList>
    </citation>
    <scope>NUCLEOTIDE SEQUENCE [LARGE SCALE GENOMIC DNA]</scope>
    <source>
        <strain evidence="1">DCEP-RM93M</strain>
    </source>
</reference>
<organism evidence="1 2">
    <name type="scientific">Trichuris suis</name>
    <name type="common">pig whipworm</name>
    <dbReference type="NCBI Taxonomy" id="68888"/>
    <lineage>
        <taxon>Eukaryota</taxon>
        <taxon>Metazoa</taxon>
        <taxon>Ecdysozoa</taxon>
        <taxon>Nematoda</taxon>
        <taxon>Enoplea</taxon>
        <taxon>Dorylaimia</taxon>
        <taxon>Trichinellida</taxon>
        <taxon>Trichuridae</taxon>
        <taxon>Trichuris</taxon>
    </lineage>
</organism>
<name>A0A085LTU0_9BILA</name>